<dbReference type="SMART" id="SM00642">
    <property type="entry name" value="Aamy"/>
    <property type="match status" value="1"/>
</dbReference>
<dbReference type="InterPro" id="IPR006047">
    <property type="entry name" value="GH13_cat_dom"/>
</dbReference>
<evidence type="ECO:0000313" key="2">
    <source>
        <dbReference type="EMBL" id="MCU0105365.1"/>
    </source>
</evidence>
<dbReference type="Gene3D" id="3.20.20.80">
    <property type="entry name" value="Glycosidases"/>
    <property type="match status" value="1"/>
</dbReference>
<dbReference type="CDD" id="cd11335">
    <property type="entry name" value="AmyAc_MTase_N"/>
    <property type="match status" value="1"/>
</dbReference>
<sequence length="694" mass="79882">MSKLLKLREALVMNKPNYPLNYAIPEMFNLFGHSSLSILNNGEQLVNPYDFLIDLIDQVLLKNYESTEVSSLSQSKGVKVPKNKMGGDWILKSTVYSMMIRTSTTWDHDRNGYVDENNIYHLKETGTFIKTLALLPLLDKMGVDSIYLLPISKFSLKNKKGELGSPYGVSNFFELDPSLSDPMVENTLSLDEQFQALVEAAHTLGMRVMIDIIPRTNATESDLIIDHPEWFYWIKTSDLPIYNPPYVDEINDRTVSPTMKYMPTVYKNKKVLEHIHRFQFDPKTQNKDQWAKLKKEYAKKGGSILDLVDKYFGLTIAPAFSDHINDIQPPWTDVTFFRMYLDHPAETSKYLEDKNVAPYILFDTIKSNLYPGHKPNKELWDTLSNIIPHYQKTYGIDGARIDMGHALPKELVNQIISTARAIDPDFAFIAEELNVDNAKFARGLGYNMIIGNGFSMQPHIWEGKLHHFYYKSVDLDCAVFACGETHDTPRLAARDGGQNLSKFLTVMNMFMPNGVPFINSGQEVYERQPMNTGIDPRPNELYMLPPEDPFYMKLALFDKFALHYLNHMHNDIPDNLARVKPIRKKYLNTITDKKNYMPISFLEGYNPVGFAYEAKDEILIIVGNANPFDAQHVKIDLRPIRKRFELNQNEGRILYAMHEAGPRMFYEFDENQNPYFFMGAGEVKILVLQKNSKK</sequence>
<keyword evidence="2" id="KW-0378">Hydrolase</keyword>
<organism evidence="2 3">
    <name type="scientific">Paracholeplasma vituli</name>
    <dbReference type="NCBI Taxonomy" id="69473"/>
    <lineage>
        <taxon>Bacteria</taxon>
        <taxon>Bacillati</taxon>
        <taxon>Mycoplasmatota</taxon>
        <taxon>Mollicutes</taxon>
        <taxon>Acholeplasmatales</taxon>
        <taxon>Acholeplasmataceae</taxon>
        <taxon>Paracholeplasma</taxon>
    </lineage>
</organism>
<evidence type="ECO:0000313" key="3">
    <source>
        <dbReference type="Proteomes" id="UP001209076"/>
    </source>
</evidence>
<dbReference type="InterPro" id="IPR017853">
    <property type="entry name" value="GH"/>
</dbReference>
<dbReference type="EMBL" id="JAOEGN010000013">
    <property type="protein sequence ID" value="MCU0105365.1"/>
    <property type="molecule type" value="Genomic_DNA"/>
</dbReference>
<accession>A0ABT2PWZ8</accession>
<dbReference type="PANTHER" id="PTHR10357:SF179">
    <property type="entry name" value="NEUTRAL AND BASIC AMINO ACID TRANSPORT PROTEIN RBAT"/>
    <property type="match status" value="1"/>
</dbReference>
<dbReference type="PANTHER" id="PTHR10357">
    <property type="entry name" value="ALPHA-AMYLASE FAMILY MEMBER"/>
    <property type="match status" value="1"/>
</dbReference>
<dbReference type="RefSeq" id="WP_262096670.1">
    <property type="nucleotide sequence ID" value="NZ_JAOEGN010000013.1"/>
</dbReference>
<keyword evidence="3" id="KW-1185">Reference proteome</keyword>
<comment type="caution">
    <text evidence="2">The sequence shown here is derived from an EMBL/GenBank/DDBJ whole genome shotgun (WGS) entry which is preliminary data.</text>
</comment>
<proteinExistence type="predicted"/>
<reference evidence="3" key="1">
    <citation type="submission" date="2023-07" db="EMBL/GenBank/DDBJ databases">
        <title>Novel Mycoplasma species identified in domestic and wild animals.</title>
        <authorList>
            <person name="Volokhov D.V."/>
            <person name="Furtak V.A."/>
            <person name="Zagorodnyaya T.A."/>
        </authorList>
    </citation>
    <scope>NUCLEOTIDE SEQUENCE [LARGE SCALE GENOMIC DNA]</scope>
    <source>
        <strain evidence="3">92-19</strain>
    </source>
</reference>
<dbReference type="SUPFAM" id="SSF51445">
    <property type="entry name" value="(Trans)glycosidases"/>
    <property type="match status" value="1"/>
</dbReference>
<gene>
    <name evidence="2" type="ORF">N7603_06820</name>
</gene>
<evidence type="ECO:0000259" key="1">
    <source>
        <dbReference type="SMART" id="SM00642"/>
    </source>
</evidence>
<feature type="domain" description="Glycosyl hydrolase family 13 catalytic" evidence="1">
    <location>
        <begin position="111"/>
        <end position="558"/>
    </location>
</feature>
<dbReference type="Proteomes" id="UP001209076">
    <property type="component" value="Unassembled WGS sequence"/>
</dbReference>
<name>A0ABT2PWZ8_9MOLU</name>
<protein>
    <submittedName>
        <fullName evidence="2">Alpha-amylase family glycosyl hydrolase</fullName>
    </submittedName>
</protein>
<dbReference type="GO" id="GO:0016787">
    <property type="term" value="F:hydrolase activity"/>
    <property type="evidence" value="ECO:0007669"/>
    <property type="project" value="UniProtKB-KW"/>
</dbReference>